<protein>
    <recommendedName>
        <fullName evidence="3">Lipoprotein</fullName>
    </recommendedName>
</protein>
<organism evidence="1 2">
    <name type="scientific">Marinobacter alkaliphilus</name>
    <dbReference type="NCBI Taxonomy" id="254719"/>
    <lineage>
        <taxon>Bacteria</taxon>
        <taxon>Pseudomonadati</taxon>
        <taxon>Pseudomonadota</taxon>
        <taxon>Gammaproteobacteria</taxon>
        <taxon>Pseudomonadales</taxon>
        <taxon>Marinobacteraceae</taxon>
        <taxon>Marinobacter</taxon>
    </lineage>
</organism>
<dbReference type="EMBL" id="CP152382">
    <property type="protein sequence ID" value="XAF56182.1"/>
    <property type="molecule type" value="Genomic_DNA"/>
</dbReference>
<evidence type="ECO:0000313" key="1">
    <source>
        <dbReference type="EMBL" id="XAF56182.1"/>
    </source>
</evidence>
<evidence type="ECO:0000313" key="2">
    <source>
        <dbReference type="Proteomes" id="UP001445268"/>
    </source>
</evidence>
<gene>
    <name evidence="1" type="ORF">AAGT77_20725</name>
</gene>
<name>A0ABZ3E903_9GAMM</name>
<geneLocation type="plasmid" evidence="1 2">
    <name>unnamed2</name>
</geneLocation>
<dbReference type="Proteomes" id="UP001445268">
    <property type="component" value="Plasmid unnamed2"/>
</dbReference>
<proteinExistence type="predicted"/>
<sequence length="197" mass="21037">MNKLVIAAFVTSAAILTSGCSSNGGSFIDNPVTGYLTGGTNAVLGLSEEMEPEHVSLAKRIIHLSSEPGSIDEGGNLRVPATVTGIKVVEVKENSRAYQNLTESYGGAVVASNPLNPNNGRIDAAMQIGSRLADSVFGSKTVEITKYELITESGYRFEVIQPENFPADFAEGDEVIYRSAKSVEANKDENAFFIVKR</sequence>
<reference evidence="1 2" key="1">
    <citation type="submission" date="2024-04" db="EMBL/GenBank/DDBJ databases">
        <title>Marinobacter sp. SBY-1.</title>
        <authorList>
            <person name="Pan C."/>
        </authorList>
    </citation>
    <scope>NUCLEOTIDE SEQUENCE [LARGE SCALE GENOMIC DNA]</scope>
    <source>
        <strain evidence="1 2">SBY-1</strain>
        <plasmid evidence="1 2">unnamed2</plasmid>
    </source>
</reference>
<accession>A0ABZ3E903</accession>
<evidence type="ECO:0008006" key="3">
    <source>
        <dbReference type="Google" id="ProtNLM"/>
    </source>
</evidence>
<keyword evidence="2" id="KW-1185">Reference proteome</keyword>
<dbReference type="RefSeq" id="WP_342632730.1">
    <property type="nucleotide sequence ID" value="NZ_CP152382.1"/>
</dbReference>
<dbReference type="PROSITE" id="PS51257">
    <property type="entry name" value="PROKAR_LIPOPROTEIN"/>
    <property type="match status" value="1"/>
</dbReference>
<keyword evidence="1" id="KW-0614">Plasmid</keyword>